<comment type="pathway">
    <text evidence="1">Pyrimidine metabolism; UMP biosynthesis via de novo pathway; UMP from orotate: step 2/2.</text>
</comment>
<dbReference type="SMART" id="SM00934">
    <property type="entry name" value="OMPdecase"/>
    <property type="match status" value="1"/>
</dbReference>
<dbReference type="NCBIfam" id="TIGR02127">
    <property type="entry name" value="pyrF_sub2"/>
    <property type="match status" value="1"/>
</dbReference>
<evidence type="ECO:0000256" key="2">
    <source>
        <dbReference type="ARBA" id="ARBA00008847"/>
    </source>
</evidence>
<keyword evidence="3" id="KW-0210">Decarboxylase</keyword>
<gene>
    <name evidence="9" type="primary">pyrF</name>
    <name evidence="9" type="ORF">ACFOYW_14565</name>
</gene>
<dbReference type="InterPro" id="IPR001754">
    <property type="entry name" value="OMPdeCOase_dom"/>
</dbReference>
<reference evidence="10" key="1">
    <citation type="journal article" date="2019" name="Int. J. Syst. Evol. Microbiol.">
        <title>The Global Catalogue of Microorganisms (GCM) 10K type strain sequencing project: providing services to taxonomists for standard genome sequencing and annotation.</title>
        <authorList>
            <consortium name="The Broad Institute Genomics Platform"/>
            <consortium name="The Broad Institute Genome Sequencing Center for Infectious Disease"/>
            <person name="Wu L."/>
            <person name="Ma J."/>
        </authorList>
    </citation>
    <scope>NUCLEOTIDE SEQUENCE [LARGE SCALE GENOMIC DNA]</scope>
    <source>
        <strain evidence="10">CGMCC 1.10363</strain>
    </source>
</reference>
<comment type="similarity">
    <text evidence="2">Belongs to the OMP decarboxylase family. Type 2 subfamily.</text>
</comment>
<keyword evidence="4" id="KW-0665">Pyrimidine biosynthesis</keyword>
<evidence type="ECO:0000259" key="8">
    <source>
        <dbReference type="SMART" id="SM00934"/>
    </source>
</evidence>
<evidence type="ECO:0000313" key="9">
    <source>
        <dbReference type="EMBL" id="MFC4244594.1"/>
    </source>
</evidence>
<dbReference type="EMBL" id="JBHSCN010000006">
    <property type="protein sequence ID" value="MFC4244594.1"/>
    <property type="molecule type" value="Genomic_DNA"/>
</dbReference>
<protein>
    <recommendedName>
        <fullName evidence="7">Orotidine-5'-phosphate decarboxylase</fullName>
        <ecNumber evidence="7">4.1.1.23</ecNumber>
    </recommendedName>
</protein>
<dbReference type="InterPro" id="IPR011060">
    <property type="entry name" value="RibuloseP-bd_barrel"/>
</dbReference>
<dbReference type="SUPFAM" id="SSF51366">
    <property type="entry name" value="Ribulose-phoshate binding barrel"/>
    <property type="match status" value="1"/>
</dbReference>
<evidence type="ECO:0000256" key="7">
    <source>
        <dbReference type="NCBIfam" id="TIGR02127"/>
    </source>
</evidence>
<evidence type="ECO:0000256" key="3">
    <source>
        <dbReference type="ARBA" id="ARBA00022793"/>
    </source>
</evidence>
<accession>A0ABV8Q9T9</accession>
<dbReference type="GO" id="GO:0004590">
    <property type="term" value="F:orotidine-5'-phosphate decarboxylase activity"/>
    <property type="evidence" value="ECO:0007669"/>
    <property type="project" value="UniProtKB-EC"/>
</dbReference>
<dbReference type="Pfam" id="PF00215">
    <property type="entry name" value="OMPdecase"/>
    <property type="match status" value="1"/>
</dbReference>
<dbReference type="Gene3D" id="3.20.20.70">
    <property type="entry name" value="Aldolase class I"/>
    <property type="match status" value="1"/>
</dbReference>
<keyword evidence="10" id="KW-1185">Reference proteome</keyword>
<dbReference type="Proteomes" id="UP001595900">
    <property type="component" value="Unassembled WGS sequence"/>
</dbReference>
<evidence type="ECO:0000313" key="10">
    <source>
        <dbReference type="Proteomes" id="UP001595900"/>
    </source>
</evidence>
<name>A0ABV8Q9T9_9MICO</name>
<proteinExistence type="inferred from homology"/>
<dbReference type="InterPro" id="IPR011995">
    <property type="entry name" value="OMPdecase_type-2"/>
</dbReference>
<dbReference type="PANTHER" id="PTHR43375:SF1">
    <property type="entry name" value="OROTIDINE 5'-PHOSPHATE DECARBOXYLASE"/>
    <property type="match status" value="1"/>
</dbReference>
<evidence type="ECO:0000256" key="5">
    <source>
        <dbReference type="ARBA" id="ARBA00023239"/>
    </source>
</evidence>
<dbReference type="PANTHER" id="PTHR43375">
    <property type="entry name" value="OROTIDINE 5'-PHOSPHATE DECARBOXYLASE"/>
    <property type="match status" value="1"/>
</dbReference>
<keyword evidence="5 9" id="KW-0456">Lyase</keyword>
<dbReference type="InterPro" id="IPR013785">
    <property type="entry name" value="Aldolase_TIM"/>
</dbReference>
<comment type="catalytic activity">
    <reaction evidence="6">
        <text>orotidine 5'-phosphate + H(+) = UMP + CO2</text>
        <dbReference type="Rhea" id="RHEA:11596"/>
        <dbReference type="ChEBI" id="CHEBI:15378"/>
        <dbReference type="ChEBI" id="CHEBI:16526"/>
        <dbReference type="ChEBI" id="CHEBI:57538"/>
        <dbReference type="ChEBI" id="CHEBI:57865"/>
        <dbReference type="EC" id="4.1.1.23"/>
    </reaction>
</comment>
<evidence type="ECO:0000256" key="1">
    <source>
        <dbReference type="ARBA" id="ARBA00004861"/>
    </source>
</evidence>
<dbReference type="EC" id="4.1.1.23" evidence="7"/>
<comment type="caution">
    <text evidence="9">The sequence shown here is derived from an EMBL/GenBank/DDBJ whole genome shotgun (WGS) entry which is preliminary data.</text>
</comment>
<dbReference type="RefSeq" id="WP_390230371.1">
    <property type="nucleotide sequence ID" value="NZ_JBHSCN010000006.1"/>
</dbReference>
<dbReference type="CDD" id="cd04725">
    <property type="entry name" value="OMP_decarboxylase_like"/>
    <property type="match status" value="1"/>
</dbReference>
<organism evidence="9 10">
    <name type="scientific">Gryllotalpicola reticulitermitis</name>
    <dbReference type="NCBI Taxonomy" id="1184153"/>
    <lineage>
        <taxon>Bacteria</taxon>
        <taxon>Bacillati</taxon>
        <taxon>Actinomycetota</taxon>
        <taxon>Actinomycetes</taxon>
        <taxon>Micrococcales</taxon>
        <taxon>Microbacteriaceae</taxon>
        <taxon>Gryllotalpicola</taxon>
    </lineage>
</organism>
<evidence type="ECO:0000256" key="6">
    <source>
        <dbReference type="ARBA" id="ARBA00049157"/>
    </source>
</evidence>
<sequence>MSDGLGFGFGGVLRSALEAFGPLCVGIDPHDFLLQEWGLASSAAGVREFGLRTVEAAAGRAGIVKPQVAFFERFGSAGYAALEEVLAAARAAGIITIADAKRGDIDTSLAGYAEAWLTPGAPLEADAVTVNPFQGVGSLAAAMEYAADNGKGMFVLAATSNPEATEIQTAQVKRPDSTVSVSRAIIDDVSAFNAGRIDAGAAYAGAVGSIGVVLGATVDFAAQGVDVTAPKSPALPVLAPGFGHQGAQATRVRELFGALTPFTIVAESRSLLQAGPAGLAVAIDERAAELRAALV</sequence>
<evidence type="ECO:0000256" key="4">
    <source>
        <dbReference type="ARBA" id="ARBA00022975"/>
    </source>
</evidence>
<feature type="domain" description="Orotidine 5'-phosphate decarboxylase" evidence="8">
    <location>
        <begin position="22"/>
        <end position="283"/>
    </location>
</feature>